<name>A0A378YU77_9NOCA</name>
<feature type="chain" id="PRO_5017028338" evidence="1">
    <location>
        <begin position="28"/>
        <end position="92"/>
    </location>
</feature>
<sequence>MKRLGYGLLAAAATVSAITLSTATANAGIPAGVYCAGTFCYNTTDQPQTVTGTEVCPNGPQYAVSGLIPPHGAGAVGAFACPNGVQPQGILY</sequence>
<organism evidence="2 3">
    <name type="scientific">Nocardia otitidiscaviarum</name>
    <dbReference type="NCBI Taxonomy" id="1823"/>
    <lineage>
        <taxon>Bacteria</taxon>
        <taxon>Bacillati</taxon>
        <taxon>Actinomycetota</taxon>
        <taxon>Actinomycetes</taxon>
        <taxon>Mycobacteriales</taxon>
        <taxon>Nocardiaceae</taxon>
        <taxon>Nocardia</taxon>
    </lineage>
</organism>
<dbReference type="EMBL" id="UGRY01000002">
    <property type="protein sequence ID" value="SUA80674.1"/>
    <property type="molecule type" value="Genomic_DNA"/>
</dbReference>
<keyword evidence="3" id="KW-1185">Reference proteome</keyword>
<gene>
    <name evidence="2" type="ORF">NCTC1934_04395</name>
</gene>
<accession>A0A378YU77</accession>
<evidence type="ECO:0000256" key="1">
    <source>
        <dbReference type="SAM" id="SignalP"/>
    </source>
</evidence>
<keyword evidence="1" id="KW-0732">Signal</keyword>
<proteinExistence type="predicted"/>
<dbReference type="STRING" id="1406858.GCA_000710895_06474"/>
<evidence type="ECO:0000313" key="3">
    <source>
        <dbReference type="Proteomes" id="UP000255467"/>
    </source>
</evidence>
<dbReference type="Proteomes" id="UP000255467">
    <property type="component" value="Unassembled WGS sequence"/>
</dbReference>
<protein>
    <submittedName>
        <fullName evidence="2">Uncharacterized protein</fullName>
    </submittedName>
</protein>
<evidence type="ECO:0000313" key="2">
    <source>
        <dbReference type="EMBL" id="SUA80674.1"/>
    </source>
</evidence>
<reference evidence="2 3" key="1">
    <citation type="submission" date="2018-06" db="EMBL/GenBank/DDBJ databases">
        <authorList>
            <consortium name="Pathogen Informatics"/>
            <person name="Doyle S."/>
        </authorList>
    </citation>
    <scope>NUCLEOTIDE SEQUENCE [LARGE SCALE GENOMIC DNA]</scope>
    <source>
        <strain evidence="2 3">NCTC1934</strain>
    </source>
</reference>
<dbReference type="RefSeq" id="WP_039815301.1">
    <property type="nucleotide sequence ID" value="NZ_JADLRM010000004.1"/>
</dbReference>
<dbReference type="OrthoDB" id="4571806at2"/>
<dbReference type="AlphaFoldDB" id="A0A378YU77"/>
<feature type="signal peptide" evidence="1">
    <location>
        <begin position="1"/>
        <end position="27"/>
    </location>
</feature>